<comment type="caution">
    <text evidence="2">The sequence shown here is derived from an EMBL/GenBank/DDBJ whole genome shotgun (WGS) entry which is preliminary data.</text>
</comment>
<protein>
    <recommendedName>
        <fullName evidence="4">Lipoprotein</fullName>
    </recommendedName>
</protein>
<feature type="compositionally biased region" description="Low complexity" evidence="1">
    <location>
        <begin position="62"/>
        <end position="100"/>
    </location>
</feature>
<gene>
    <name evidence="2" type="ORF">BM536_003860</name>
</gene>
<reference evidence="3" key="1">
    <citation type="submission" date="2016-11" db="EMBL/GenBank/DDBJ databases">
        <authorList>
            <person name="Schniete J.K."/>
            <person name="Salih T."/>
            <person name="Algora Gallardo L."/>
            <person name="Martinez Fernandez S."/>
            <person name="Herron P.R."/>
        </authorList>
    </citation>
    <scope>NUCLEOTIDE SEQUENCE [LARGE SCALE GENOMIC DNA]</scope>
    <source>
        <strain evidence="3">DSM 41896</strain>
    </source>
</reference>
<evidence type="ECO:0008006" key="4">
    <source>
        <dbReference type="Google" id="ProtNLM"/>
    </source>
</evidence>
<accession>A0A1V6MY94</accession>
<name>A0A1V6MY94_9ACTN</name>
<feature type="compositionally biased region" description="Polar residues" evidence="1">
    <location>
        <begin position="305"/>
        <end position="315"/>
    </location>
</feature>
<feature type="region of interest" description="Disordered" evidence="1">
    <location>
        <begin position="62"/>
        <end position="102"/>
    </location>
</feature>
<organism evidence="2 3">
    <name type="scientific">Streptomyces phaeoluteigriseus</name>
    <dbReference type="NCBI Taxonomy" id="114686"/>
    <lineage>
        <taxon>Bacteria</taxon>
        <taxon>Bacillati</taxon>
        <taxon>Actinomycetota</taxon>
        <taxon>Actinomycetes</taxon>
        <taxon>Kitasatosporales</taxon>
        <taxon>Streptomycetaceae</taxon>
        <taxon>Streptomyces</taxon>
        <taxon>Streptomyces aurantiacus group</taxon>
    </lineage>
</organism>
<evidence type="ECO:0000313" key="2">
    <source>
        <dbReference type="EMBL" id="OQD57419.1"/>
    </source>
</evidence>
<dbReference type="EMBL" id="MPOH02000005">
    <property type="protein sequence ID" value="OQD57419.1"/>
    <property type="molecule type" value="Genomic_DNA"/>
</dbReference>
<proteinExistence type="predicted"/>
<dbReference type="STRING" id="114686.BM536_003860"/>
<evidence type="ECO:0000256" key="1">
    <source>
        <dbReference type="SAM" id="MobiDB-lite"/>
    </source>
</evidence>
<feature type="region of interest" description="Disordered" evidence="1">
    <location>
        <begin position="1"/>
        <end position="20"/>
    </location>
</feature>
<dbReference type="OrthoDB" id="4310895at2"/>
<dbReference type="AlphaFoldDB" id="A0A1V6MY94"/>
<sequence length="315" mass="32389">MATPVTAVSRTEGRRARAAHPVRPARVLAAAMATGALLATAACSSGDDGAAADSETAAAVAERPVAAQTATPAPTITGSVSATPTATATSPTGTESPAAPLSETGARNALITAADIEDNWVQVKDPQAWRDKLLIGEVDTAQFVTGKADAADCQRLVDALYDETLLGRPSGASALNGFQEGQSRLLYQVAAYEKASLDKSMDWLTKLPDTCDQFTLTGGDSGERTVQVVEASLPEEGDARQGLTVTVKGTANGDPVTLTLDVAVVRVGDDAITITNGGLDGADEDTTRTAVEQGTERLREVQAGRTPTPTPSNLD</sequence>
<evidence type="ECO:0000313" key="3">
    <source>
        <dbReference type="Proteomes" id="UP000184286"/>
    </source>
</evidence>
<dbReference type="Proteomes" id="UP000184286">
    <property type="component" value="Unassembled WGS sequence"/>
</dbReference>
<reference evidence="2 3" key="2">
    <citation type="submission" date="2017-02" db="EMBL/GenBank/DDBJ databases">
        <title>Draft genome sequence of Streptomyces phaeoluteigriseus type strain DSM41896.</title>
        <authorList>
            <person name="Salih T.S."/>
            <person name="Algora Gallardo L."/>
            <person name="Melo Santos T."/>
            <person name="Filgueira Martinez S."/>
            <person name="Herron P.R."/>
        </authorList>
    </citation>
    <scope>NUCLEOTIDE SEQUENCE [LARGE SCALE GENOMIC DNA]</scope>
    <source>
        <strain evidence="2 3">DSM 41896</strain>
    </source>
</reference>
<feature type="region of interest" description="Disordered" evidence="1">
    <location>
        <begin position="296"/>
        <end position="315"/>
    </location>
</feature>